<evidence type="ECO:0000313" key="1">
    <source>
        <dbReference type="EMBL" id="KAH7906361.1"/>
    </source>
</evidence>
<protein>
    <submittedName>
        <fullName evidence="1">Allophanate hydrolase subunit 2-domain-containing protein</fullName>
    </submittedName>
</protein>
<reference evidence="1" key="1">
    <citation type="journal article" date="2021" name="New Phytol.">
        <title>Evolutionary innovations through gain and loss of genes in the ectomycorrhizal Boletales.</title>
        <authorList>
            <person name="Wu G."/>
            <person name="Miyauchi S."/>
            <person name="Morin E."/>
            <person name="Kuo A."/>
            <person name="Drula E."/>
            <person name="Varga T."/>
            <person name="Kohler A."/>
            <person name="Feng B."/>
            <person name="Cao Y."/>
            <person name="Lipzen A."/>
            <person name="Daum C."/>
            <person name="Hundley H."/>
            <person name="Pangilinan J."/>
            <person name="Johnson J."/>
            <person name="Barry K."/>
            <person name="LaButti K."/>
            <person name="Ng V."/>
            <person name="Ahrendt S."/>
            <person name="Min B."/>
            <person name="Choi I.G."/>
            <person name="Park H."/>
            <person name="Plett J.M."/>
            <person name="Magnuson J."/>
            <person name="Spatafora J.W."/>
            <person name="Nagy L.G."/>
            <person name="Henrissat B."/>
            <person name="Grigoriev I.V."/>
            <person name="Yang Z.L."/>
            <person name="Xu J."/>
            <person name="Martin F.M."/>
        </authorList>
    </citation>
    <scope>NUCLEOTIDE SEQUENCE</scope>
    <source>
        <strain evidence="1">ATCC 28755</strain>
    </source>
</reference>
<comment type="caution">
    <text evidence="1">The sequence shown here is derived from an EMBL/GenBank/DDBJ whole genome shotgun (WGS) entry which is preliminary data.</text>
</comment>
<proteinExistence type="predicted"/>
<keyword evidence="1" id="KW-0378">Hydrolase</keyword>
<name>A0ACB7ZZH5_9AGAM</name>
<dbReference type="EMBL" id="MU268030">
    <property type="protein sequence ID" value="KAH7906361.1"/>
    <property type="molecule type" value="Genomic_DNA"/>
</dbReference>
<keyword evidence="2" id="KW-1185">Reference proteome</keyword>
<accession>A0ACB7ZZH5</accession>
<dbReference type="Proteomes" id="UP000790377">
    <property type="component" value="Unassembled WGS sequence"/>
</dbReference>
<sequence>MSMVDIDSFSRHKLLVANRGEIAVRIIRSAKHLGVSTVAIYTPSDALSPHVALADYAALLEVESNSDRGNSESKAYLSMHTILAICHQYHVTMVHPGYGFLSENTDFARLIVNAGIIWLGPSPDTIQSMGLKHKARAIAVRAGLDLVPGSKGLVTSLEDALAISRNIGFPVMLKATAGGGGMGLVICHNEVELLDRFAPTKQRAQVLFQNDNVFIERYYPSARHIEVQIFGNGLGDVAHMGERECSVQRRHQKIIEETPSPFFARHPGLRKRMCEAAVRLCESIKYESAGTVEFLVDDDTGDFFFLEMNTRIQVEHPITEAIHPGVDIVALMIEQGIARQETSLGGLDPMHSALYQVMYDNNIAMGHTHAIEARVYSENPAEEFKPSPGVLQLVDIPKQEWLRVDHWVSTGTTITPFFDPLLCKLVVVGSSREEAISRLVQTLQSCKIHGPPNNISYLNAICESPTFLAGNATTKFLDTFPFVPRALTVISGGIEATIQDLPGRKVGLGIPRSGPMDPQAFAAANIIVGNDLQTEGLEVVTLPGAELRFRFHVPTVVALTGKSVVVKINGDQVDMWNRQIVPANGRLEVGGGGGNTGFRVYLAIRGGFPEIPHYIGSKSTSMGLGGYQGRALVSGDQLTLGDCGPTEIDLDTLSTTHALPTSLIPAYPKDWVIYVLPGPHDDEAFLTVDGNARFYSTTWKISTSSNRMGIRLESKDPSSQQIQWARTNGGQGGSHPSNILDNGYALGTINVNGDTPVILTQEGPDMGGYVCLCTVASAERWKLGQLSPGNTLQFRRISWSDAQRFEENNMRWLEAVKVAMAGGHSVPSHERSSIEAEDKYFPSILCKLTSDGIRPATTFRQAGDSAILVEYGPMQLDFLLRARAHALEAEIRKTNTDGIWGFAPCIRSTMIHYNPSQISQSDVLALLVAAEKSLPDSMTEVDFPARKITFPIVLDDKWSHEALKRYMSTTRTKAVYLPSNVDYLARNNGLAGGSDEALKKLVSSPWLVFGVGFYLACPFLVPIDPRCRLVGQKMNPSRTYTPRGAVGVAGPVAAIYPVVSPGGYQLFGRTLPAWQTWGKGANFQPDKPWLLQAFDQVCFEPISEEMYLEVEKEFDAGRYQFKIESSTFSMAAYSAFIKSVESETQEFSARQREGVAREEARYGIVGSRRWDHTNLFVLWRENGFLREWQSTKEVKSAEVELGGESDPESGSASVTSSMSASIWKIKCRPGDVIQSADDVLIILEAMKTEINIPAGEENIGRTVKGFGRGIKEGASVGAGDVLVWMEG</sequence>
<organism evidence="1 2">
    <name type="scientific">Hygrophoropsis aurantiaca</name>
    <dbReference type="NCBI Taxonomy" id="72124"/>
    <lineage>
        <taxon>Eukaryota</taxon>
        <taxon>Fungi</taxon>
        <taxon>Dikarya</taxon>
        <taxon>Basidiomycota</taxon>
        <taxon>Agaricomycotina</taxon>
        <taxon>Agaricomycetes</taxon>
        <taxon>Agaricomycetidae</taxon>
        <taxon>Boletales</taxon>
        <taxon>Coniophorineae</taxon>
        <taxon>Hygrophoropsidaceae</taxon>
        <taxon>Hygrophoropsis</taxon>
    </lineage>
</organism>
<gene>
    <name evidence="1" type="ORF">BJ138DRAFT_1129955</name>
</gene>
<evidence type="ECO:0000313" key="2">
    <source>
        <dbReference type="Proteomes" id="UP000790377"/>
    </source>
</evidence>